<evidence type="ECO:0000313" key="2">
    <source>
        <dbReference type="EMBL" id="RHN40568.1"/>
    </source>
</evidence>
<reference evidence="1 4" key="2">
    <citation type="journal article" date="2014" name="BMC Genomics">
        <title>An improved genome release (version Mt4.0) for the model legume Medicago truncatula.</title>
        <authorList>
            <person name="Tang H."/>
            <person name="Krishnakumar V."/>
            <person name="Bidwell S."/>
            <person name="Rosen B."/>
            <person name="Chan A."/>
            <person name="Zhou S."/>
            <person name="Gentzbittel L."/>
            <person name="Childs K.L."/>
            <person name="Yandell M."/>
            <person name="Gundlach H."/>
            <person name="Mayer K.F."/>
            <person name="Schwartz D.C."/>
            <person name="Town C.D."/>
        </authorList>
    </citation>
    <scope>GENOME REANNOTATION</scope>
    <source>
        <strain evidence="1">A17</strain>
        <strain evidence="3 4">cv. Jemalong A17</strain>
    </source>
</reference>
<dbReference type="EnsemblPlants" id="KEH19294">
    <property type="protein sequence ID" value="KEH19294"/>
    <property type="gene ID" value="MTR_8g446490"/>
</dbReference>
<reference evidence="2" key="4">
    <citation type="journal article" date="2018" name="Nat. Plants">
        <title>Whole-genome landscape of Medicago truncatula symbiotic genes.</title>
        <authorList>
            <person name="Pecrix Y."/>
            <person name="Gamas P."/>
            <person name="Carrere S."/>
        </authorList>
    </citation>
    <scope>NUCLEOTIDE SEQUENCE</scope>
    <source>
        <tissue evidence="2">Leaves</tissue>
    </source>
</reference>
<reference evidence="1 4" key="1">
    <citation type="journal article" date="2011" name="Nature">
        <title>The Medicago genome provides insight into the evolution of rhizobial symbioses.</title>
        <authorList>
            <person name="Young N.D."/>
            <person name="Debelle F."/>
            <person name="Oldroyd G.E."/>
            <person name="Geurts R."/>
            <person name="Cannon S.B."/>
            <person name="Udvardi M.K."/>
            <person name="Benedito V.A."/>
            <person name="Mayer K.F."/>
            <person name="Gouzy J."/>
            <person name="Schoof H."/>
            <person name="Van de Peer Y."/>
            <person name="Proost S."/>
            <person name="Cook D.R."/>
            <person name="Meyers B.C."/>
            <person name="Spannagl M."/>
            <person name="Cheung F."/>
            <person name="De Mita S."/>
            <person name="Krishnakumar V."/>
            <person name="Gundlach H."/>
            <person name="Zhou S."/>
            <person name="Mudge J."/>
            <person name="Bharti A.K."/>
            <person name="Murray J.D."/>
            <person name="Naoumkina M.A."/>
            <person name="Rosen B."/>
            <person name="Silverstein K.A."/>
            <person name="Tang H."/>
            <person name="Rombauts S."/>
            <person name="Zhao P.X."/>
            <person name="Zhou P."/>
            <person name="Barbe V."/>
            <person name="Bardou P."/>
            <person name="Bechner M."/>
            <person name="Bellec A."/>
            <person name="Berger A."/>
            <person name="Berges H."/>
            <person name="Bidwell S."/>
            <person name="Bisseling T."/>
            <person name="Choisne N."/>
            <person name="Couloux A."/>
            <person name="Denny R."/>
            <person name="Deshpande S."/>
            <person name="Dai X."/>
            <person name="Doyle J.J."/>
            <person name="Dudez A.M."/>
            <person name="Farmer A.D."/>
            <person name="Fouteau S."/>
            <person name="Franken C."/>
            <person name="Gibelin C."/>
            <person name="Gish J."/>
            <person name="Goldstein S."/>
            <person name="Gonzalez A.J."/>
            <person name="Green P.J."/>
            <person name="Hallab A."/>
            <person name="Hartog M."/>
            <person name="Hua A."/>
            <person name="Humphray S.J."/>
            <person name="Jeong D.H."/>
            <person name="Jing Y."/>
            <person name="Jocker A."/>
            <person name="Kenton S.M."/>
            <person name="Kim D.J."/>
            <person name="Klee K."/>
            <person name="Lai H."/>
            <person name="Lang C."/>
            <person name="Lin S."/>
            <person name="Macmil S.L."/>
            <person name="Magdelenat G."/>
            <person name="Matthews L."/>
            <person name="McCorrison J."/>
            <person name="Monaghan E.L."/>
            <person name="Mun J.H."/>
            <person name="Najar F.Z."/>
            <person name="Nicholson C."/>
            <person name="Noirot C."/>
            <person name="O'Bleness M."/>
            <person name="Paule C.R."/>
            <person name="Poulain J."/>
            <person name="Prion F."/>
            <person name="Qin B."/>
            <person name="Qu C."/>
            <person name="Retzel E.F."/>
            <person name="Riddle C."/>
            <person name="Sallet E."/>
            <person name="Samain S."/>
            <person name="Samson N."/>
            <person name="Sanders I."/>
            <person name="Saurat O."/>
            <person name="Scarpelli C."/>
            <person name="Schiex T."/>
            <person name="Segurens B."/>
            <person name="Severin A.J."/>
            <person name="Sherrier D.J."/>
            <person name="Shi R."/>
            <person name="Sims S."/>
            <person name="Singer S.R."/>
            <person name="Sinharoy S."/>
            <person name="Sterck L."/>
            <person name="Viollet A."/>
            <person name="Wang B.B."/>
            <person name="Wang K."/>
            <person name="Wang M."/>
            <person name="Wang X."/>
            <person name="Warfsmann J."/>
            <person name="Weissenbach J."/>
            <person name="White D.D."/>
            <person name="White J.D."/>
            <person name="Wiley G.B."/>
            <person name="Wincker P."/>
            <person name="Xing Y."/>
            <person name="Yang L."/>
            <person name="Yao Z."/>
            <person name="Ying F."/>
            <person name="Zhai J."/>
            <person name="Zhou L."/>
            <person name="Zuber A."/>
            <person name="Denarie J."/>
            <person name="Dixon R.A."/>
            <person name="May G.D."/>
            <person name="Schwartz D.C."/>
            <person name="Rogers J."/>
            <person name="Quetier F."/>
            <person name="Town C.D."/>
            <person name="Roe B.A."/>
        </authorList>
    </citation>
    <scope>NUCLEOTIDE SEQUENCE [LARGE SCALE GENOMIC DNA]</scope>
    <source>
        <strain evidence="1">A17</strain>
        <strain evidence="3 4">cv. Jemalong A17</strain>
    </source>
</reference>
<dbReference type="EMBL" id="CM001224">
    <property type="protein sequence ID" value="KEH19294.1"/>
    <property type="molecule type" value="Genomic_DNA"/>
</dbReference>
<dbReference type="Gramene" id="rna46731">
    <property type="protein sequence ID" value="RHN40568.1"/>
    <property type="gene ID" value="gene46731"/>
</dbReference>
<proteinExistence type="predicted"/>
<evidence type="ECO:0000313" key="1">
    <source>
        <dbReference type="EMBL" id="KEH19294.1"/>
    </source>
</evidence>
<dbReference type="Proteomes" id="UP000265566">
    <property type="component" value="Chromosome 8"/>
</dbReference>
<evidence type="ECO:0000313" key="3">
    <source>
        <dbReference type="EnsemblPlants" id="KEH19294"/>
    </source>
</evidence>
<evidence type="ECO:0000313" key="4">
    <source>
        <dbReference type="Proteomes" id="UP000002051"/>
    </source>
</evidence>
<reference evidence="3" key="3">
    <citation type="submission" date="2015-04" db="UniProtKB">
        <authorList>
            <consortium name="EnsemblPlants"/>
        </authorList>
    </citation>
    <scope>IDENTIFICATION</scope>
    <source>
        <strain evidence="3">cv. Jemalong A17</strain>
    </source>
</reference>
<dbReference type="EMBL" id="PSQE01000008">
    <property type="protein sequence ID" value="RHN40568.1"/>
    <property type="molecule type" value="Genomic_DNA"/>
</dbReference>
<protein>
    <submittedName>
        <fullName evidence="1 3">Uncharacterized protein</fullName>
    </submittedName>
</protein>
<sequence>MTEIQGVDQQGIDFPDMRIVGPWSDAVTDLDYNQDPTWYGLGSSNVMVSKEVLNPNIAHDLEILRPYLKGNNACTSVPRVYSDEEERAAAINYLKNRSVAEEEPFIEVSKSKKKKVQKHF</sequence>
<dbReference type="Proteomes" id="UP000002051">
    <property type="component" value="Chromosome 8"/>
</dbReference>
<accession>A0A072TP66</accession>
<gene>
    <name evidence="1" type="ordered locus">MTR_8g446490</name>
    <name evidence="2" type="ORF">MtrunA17_Chr8g0356111</name>
</gene>
<dbReference type="HOGENOM" id="CLU_2053161_0_0_1"/>
<organism evidence="1 4">
    <name type="scientific">Medicago truncatula</name>
    <name type="common">Barrel medic</name>
    <name type="synonym">Medicago tribuloides</name>
    <dbReference type="NCBI Taxonomy" id="3880"/>
    <lineage>
        <taxon>Eukaryota</taxon>
        <taxon>Viridiplantae</taxon>
        <taxon>Streptophyta</taxon>
        <taxon>Embryophyta</taxon>
        <taxon>Tracheophyta</taxon>
        <taxon>Spermatophyta</taxon>
        <taxon>Magnoliopsida</taxon>
        <taxon>eudicotyledons</taxon>
        <taxon>Gunneridae</taxon>
        <taxon>Pentapetalae</taxon>
        <taxon>rosids</taxon>
        <taxon>fabids</taxon>
        <taxon>Fabales</taxon>
        <taxon>Fabaceae</taxon>
        <taxon>Papilionoideae</taxon>
        <taxon>50 kb inversion clade</taxon>
        <taxon>NPAAA clade</taxon>
        <taxon>Hologalegina</taxon>
        <taxon>IRL clade</taxon>
        <taxon>Trifolieae</taxon>
        <taxon>Medicago</taxon>
    </lineage>
</organism>
<dbReference type="PaxDb" id="3880-AES85734"/>
<dbReference type="AlphaFoldDB" id="A0A072TP66"/>
<keyword evidence="4" id="KW-1185">Reference proteome</keyword>
<name>A0A072TP66_MEDTR</name>